<evidence type="ECO:0000313" key="3">
    <source>
        <dbReference type="Proteomes" id="UP001549773"/>
    </source>
</evidence>
<keyword evidence="3" id="KW-1185">Reference proteome</keyword>
<dbReference type="Pfam" id="PF00535">
    <property type="entry name" value="Glycos_transf_2"/>
    <property type="match status" value="1"/>
</dbReference>
<sequence length="335" mass="39080">MQETLVSILIPFKNTSKFLPECIESILEQTYQNWEVIAIDDHSSDNSISIIRQYAKEDPRIHVFKNEGSGIIEALRMGYSLCKGNYISRMDSDDIMVPKKIHLLLEALISKGKGHLAIGKVKYFCEGGVGDGYLKYEKWLNRLTHLGANFSEIYKECPIPSPCWMVHKSDLDNCDAFQPNRYPEDYDLAFRFFEHGLKCIPSNEVLHYWRDYDYRASRTSEHYAQNYFLEIKLHYFLKLNFEESRQLVVWGAGKKGKNLAQNLLNKKVDFYWICNNPKKIGKEIYGKELQHFSALKHFEQPQIIITVANSEAQSFIREHLKGLQMNAPQDSYFFC</sequence>
<dbReference type="InterPro" id="IPR029044">
    <property type="entry name" value="Nucleotide-diphossugar_trans"/>
</dbReference>
<dbReference type="EMBL" id="JBEWYP010000003">
    <property type="protein sequence ID" value="MET7029299.1"/>
    <property type="molecule type" value="Genomic_DNA"/>
</dbReference>
<dbReference type="GO" id="GO:0016757">
    <property type="term" value="F:glycosyltransferase activity"/>
    <property type="evidence" value="ECO:0007669"/>
    <property type="project" value="UniProtKB-KW"/>
</dbReference>
<feature type="domain" description="Glycosyltransferase 2-like" evidence="1">
    <location>
        <begin position="7"/>
        <end position="172"/>
    </location>
</feature>
<organism evidence="2 3">
    <name type="scientific">Sediminicola luteus</name>
    <dbReference type="NCBI Taxonomy" id="319238"/>
    <lineage>
        <taxon>Bacteria</taxon>
        <taxon>Pseudomonadati</taxon>
        <taxon>Bacteroidota</taxon>
        <taxon>Flavobacteriia</taxon>
        <taxon>Flavobacteriales</taxon>
        <taxon>Flavobacteriaceae</taxon>
        <taxon>Sediminicola</taxon>
    </lineage>
</organism>
<gene>
    <name evidence="2" type="ORF">ABXZ32_07820</name>
</gene>
<dbReference type="EC" id="2.4.-.-" evidence="2"/>
<dbReference type="RefSeq" id="WP_354618120.1">
    <property type="nucleotide sequence ID" value="NZ_JBEWYP010000003.1"/>
</dbReference>
<accession>A0ABV2TVK4</accession>
<dbReference type="InterPro" id="IPR001173">
    <property type="entry name" value="Glyco_trans_2-like"/>
</dbReference>
<dbReference type="CDD" id="cd00761">
    <property type="entry name" value="Glyco_tranf_GTA_type"/>
    <property type="match status" value="1"/>
</dbReference>
<keyword evidence="2" id="KW-0328">Glycosyltransferase</keyword>
<keyword evidence="2" id="KW-0808">Transferase</keyword>
<dbReference type="PANTHER" id="PTHR22916">
    <property type="entry name" value="GLYCOSYLTRANSFERASE"/>
    <property type="match status" value="1"/>
</dbReference>
<dbReference type="Gene3D" id="3.40.50.720">
    <property type="entry name" value="NAD(P)-binding Rossmann-like Domain"/>
    <property type="match status" value="1"/>
</dbReference>
<evidence type="ECO:0000259" key="1">
    <source>
        <dbReference type="Pfam" id="PF00535"/>
    </source>
</evidence>
<proteinExistence type="predicted"/>
<dbReference type="Proteomes" id="UP001549773">
    <property type="component" value="Unassembled WGS sequence"/>
</dbReference>
<evidence type="ECO:0000313" key="2">
    <source>
        <dbReference type="EMBL" id="MET7029299.1"/>
    </source>
</evidence>
<dbReference type="Gene3D" id="3.90.550.10">
    <property type="entry name" value="Spore Coat Polysaccharide Biosynthesis Protein SpsA, Chain A"/>
    <property type="match status" value="1"/>
</dbReference>
<protein>
    <submittedName>
        <fullName evidence="2">Glycosyltransferase</fullName>
        <ecNumber evidence="2">2.4.-.-</ecNumber>
    </submittedName>
</protein>
<dbReference type="PANTHER" id="PTHR22916:SF3">
    <property type="entry name" value="UDP-GLCNAC:BETAGAL BETA-1,3-N-ACETYLGLUCOSAMINYLTRANSFERASE-LIKE PROTEIN 1"/>
    <property type="match status" value="1"/>
</dbReference>
<dbReference type="SUPFAM" id="SSF53448">
    <property type="entry name" value="Nucleotide-diphospho-sugar transferases"/>
    <property type="match status" value="1"/>
</dbReference>
<reference evidence="2 3" key="1">
    <citation type="submission" date="2024-07" db="EMBL/GenBank/DDBJ databases">
        <title>The genome sequence of type strain Sediminicola luteus GDMCC 1.2596T.</title>
        <authorList>
            <person name="Liu Y."/>
        </authorList>
    </citation>
    <scope>NUCLEOTIDE SEQUENCE [LARGE SCALE GENOMIC DNA]</scope>
    <source>
        <strain evidence="2 3">GDMCC 1.2596</strain>
    </source>
</reference>
<comment type="caution">
    <text evidence="2">The sequence shown here is derived from an EMBL/GenBank/DDBJ whole genome shotgun (WGS) entry which is preliminary data.</text>
</comment>
<name>A0ABV2TVK4_9FLAO</name>